<feature type="region of interest" description="Disordered" evidence="1">
    <location>
        <begin position="230"/>
        <end position="272"/>
    </location>
</feature>
<sequence length="352" mass="38748">MEVGSKDGINGSNRLNERGELVCTYLILPSLSSMSDCSHPCGAVDDHCKSTLYSYHDAHNPRASRAAERRHPPDCHVRRPRFPHQPLPPSIALAALQIRPTKESASGANRRRRHRHPRRRRRSLPRPLALRPSRPQARRLCRPGTHPGRAHARRRFFALRQAAATSAAASASVPRAPAGVCDARAAAAPRLGARRRRARRLPPAHGHTIAAYAHARRVLVDPLRRCGRRRKHGRARRGVVPRRPPSVLGRGAARGANGAGARGARGGYARGQGEDTRVGGAAAECVGAWARVGFYSWMARRRTIYHAFITGRAGEDFVVCTSILLLLLFLPPPNDDTRTLPYIPSPWIHGMK</sequence>
<proteinExistence type="predicted"/>
<dbReference type="AlphaFoldDB" id="A0AAD7N814"/>
<feature type="compositionally biased region" description="Basic residues" evidence="1">
    <location>
        <begin position="109"/>
        <end position="124"/>
    </location>
</feature>
<dbReference type="Proteomes" id="UP001215598">
    <property type="component" value="Unassembled WGS sequence"/>
</dbReference>
<protein>
    <submittedName>
        <fullName evidence="2">Uncharacterized protein</fullName>
    </submittedName>
</protein>
<feature type="compositionally biased region" description="Low complexity" evidence="1">
    <location>
        <begin position="245"/>
        <end position="256"/>
    </location>
</feature>
<evidence type="ECO:0000313" key="2">
    <source>
        <dbReference type="EMBL" id="KAJ7749924.1"/>
    </source>
</evidence>
<feature type="compositionally biased region" description="Basic residues" evidence="1">
    <location>
        <begin position="230"/>
        <end position="240"/>
    </location>
</feature>
<feature type="region of interest" description="Disordered" evidence="1">
    <location>
        <begin position="97"/>
        <end position="149"/>
    </location>
</feature>
<gene>
    <name evidence="2" type="ORF">B0H16DRAFT_1550629</name>
</gene>
<feature type="compositionally biased region" description="Low complexity" evidence="1">
    <location>
        <begin position="125"/>
        <end position="135"/>
    </location>
</feature>
<comment type="caution">
    <text evidence="2">The sequence shown here is derived from an EMBL/GenBank/DDBJ whole genome shotgun (WGS) entry which is preliminary data.</text>
</comment>
<feature type="compositionally biased region" description="Basic and acidic residues" evidence="1">
    <location>
        <begin position="59"/>
        <end position="77"/>
    </location>
</feature>
<accession>A0AAD7N814</accession>
<name>A0AAD7N814_9AGAR</name>
<keyword evidence="3" id="KW-1185">Reference proteome</keyword>
<reference evidence="2" key="1">
    <citation type="submission" date="2023-03" db="EMBL/GenBank/DDBJ databases">
        <title>Massive genome expansion in bonnet fungi (Mycena s.s.) driven by repeated elements and novel gene families across ecological guilds.</title>
        <authorList>
            <consortium name="Lawrence Berkeley National Laboratory"/>
            <person name="Harder C.B."/>
            <person name="Miyauchi S."/>
            <person name="Viragh M."/>
            <person name="Kuo A."/>
            <person name="Thoen E."/>
            <person name="Andreopoulos B."/>
            <person name="Lu D."/>
            <person name="Skrede I."/>
            <person name="Drula E."/>
            <person name="Henrissat B."/>
            <person name="Morin E."/>
            <person name="Kohler A."/>
            <person name="Barry K."/>
            <person name="LaButti K."/>
            <person name="Morin E."/>
            <person name="Salamov A."/>
            <person name="Lipzen A."/>
            <person name="Mereny Z."/>
            <person name="Hegedus B."/>
            <person name="Baldrian P."/>
            <person name="Stursova M."/>
            <person name="Weitz H."/>
            <person name="Taylor A."/>
            <person name="Grigoriev I.V."/>
            <person name="Nagy L.G."/>
            <person name="Martin F."/>
            <person name="Kauserud H."/>
        </authorList>
    </citation>
    <scope>NUCLEOTIDE SEQUENCE</scope>
    <source>
        <strain evidence="2">CBHHK182m</strain>
    </source>
</reference>
<dbReference type="EMBL" id="JARKIB010000067">
    <property type="protein sequence ID" value="KAJ7749924.1"/>
    <property type="molecule type" value="Genomic_DNA"/>
</dbReference>
<evidence type="ECO:0000313" key="3">
    <source>
        <dbReference type="Proteomes" id="UP001215598"/>
    </source>
</evidence>
<evidence type="ECO:0000256" key="1">
    <source>
        <dbReference type="SAM" id="MobiDB-lite"/>
    </source>
</evidence>
<feature type="compositionally biased region" description="Gly residues" evidence="1">
    <location>
        <begin position="257"/>
        <end position="270"/>
    </location>
</feature>
<feature type="region of interest" description="Disordered" evidence="1">
    <location>
        <begin position="59"/>
        <end position="85"/>
    </location>
</feature>
<organism evidence="2 3">
    <name type="scientific">Mycena metata</name>
    <dbReference type="NCBI Taxonomy" id="1033252"/>
    <lineage>
        <taxon>Eukaryota</taxon>
        <taxon>Fungi</taxon>
        <taxon>Dikarya</taxon>
        <taxon>Basidiomycota</taxon>
        <taxon>Agaricomycotina</taxon>
        <taxon>Agaricomycetes</taxon>
        <taxon>Agaricomycetidae</taxon>
        <taxon>Agaricales</taxon>
        <taxon>Marasmiineae</taxon>
        <taxon>Mycenaceae</taxon>
        <taxon>Mycena</taxon>
    </lineage>
</organism>